<dbReference type="InterPro" id="IPR004827">
    <property type="entry name" value="bZIP"/>
</dbReference>
<dbReference type="SMART" id="SM00338">
    <property type="entry name" value="BRLZ"/>
    <property type="match status" value="1"/>
</dbReference>
<keyword evidence="5" id="KW-0804">Transcription</keyword>
<dbReference type="PROSITE" id="PS50217">
    <property type="entry name" value="BZIP"/>
    <property type="match status" value="1"/>
</dbReference>
<keyword evidence="4" id="KW-0238">DNA-binding</keyword>
<feature type="region of interest" description="Disordered" evidence="7">
    <location>
        <begin position="92"/>
        <end position="112"/>
    </location>
</feature>
<dbReference type="OrthoDB" id="10039716at2759"/>
<organism evidence="9 10">
    <name type="scientific">Pseudolycoriella hygida</name>
    <dbReference type="NCBI Taxonomy" id="35572"/>
    <lineage>
        <taxon>Eukaryota</taxon>
        <taxon>Metazoa</taxon>
        <taxon>Ecdysozoa</taxon>
        <taxon>Arthropoda</taxon>
        <taxon>Hexapoda</taxon>
        <taxon>Insecta</taxon>
        <taxon>Pterygota</taxon>
        <taxon>Neoptera</taxon>
        <taxon>Endopterygota</taxon>
        <taxon>Diptera</taxon>
        <taxon>Nematocera</taxon>
        <taxon>Sciaroidea</taxon>
        <taxon>Sciaridae</taxon>
        <taxon>Pseudolycoriella</taxon>
    </lineage>
</organism>
<evidence type="ECO:0000256" key="4">
    <source>
        <dbReference type="ARBA" id="ARBA00023125"/>
    </source>
</evidence>
<keyword evidence="3" id="KW-0805">Transcription regulation</keyword>
<evidence type="ECO:0000256" key="3">
    <source>
        <dbReference type="ARBA" id="ARBA00023015"/>
    </source>
</evidence>
<reference evidence="9" key="1">
    <citation type="submission" date="2022-07" db="EMBL/GenBank/DDBJ databases">
        <authorList>
            <person name="Trinca V."/>
            <person name="Uliana J.V.C."/>
            <person name="Torres T.T."/>
            <person name="Ward R.J."/>
            <person name="Monesi N."/>
        </authorList>
    </citation>
    <scope>NUCLEOTIDE SEQUENCE</scope>
    <source>
        <strain evidence="9">HSMRA1968</strain>
        <tissue evidence="9">Whole embryos</tissue>
    </source>
</reference>
<keyword evidence="10" id="KW-1185">Reference proteome</keyword>
<dbReference type="Pfam" id="PF07716">
    <property type="entry name" value="bZIP_2"/>
    <property type="match status" value="1"/>
</dbReference>
<accession>A0A9Q0MZ25</accession>
<proteinExistence type="inferred from homology"/>
<comment type="subcellular location">
    <subcellularLocation>
        <location evidence="1">Nucleus</location>
    </subcellularLocation>
</comment>
<dbReference type="Gene3D" id="1.20.5.170">
    <property type="match status" value="1"/>
</dbReference>
<dbReference type="GO" id="GO:0006351">
    <property type="term" value="P:DNA-templated transcription"/>
    <property type="evidence" value="ECO:0007669"/>
    <property type="project" value="InterPro"/>
</dbReference>
<evidence type="ECO:0000313" key="10">
    <source>
        <dbReference type="Proteomes" id="UP001151699"/>
    </source>
</evidence>
<evidence type="ECO:0000256" key="1">
    <source>
        <dbReference type="ARBA" id="ARBA00004123"/>
    </source>
</evidence>
<feature type="domain" description="BZIP" evidence="8">
    <location>
        <begin position="15"/>
        <end position="78"/>
    </location>
</feature>
<dbReference type="PANTHER" id="PTHR23334:SF69">
    <property type="entry name" value="CCAAT_ENHANCER-BINDING PROTEIN GAMMA"/>
    <property type="match status" value="1"/>
</dbReference>
<dbReference type="Proteomes" id="UP001151699">
    <property type="component" value="Chromosome B"/>
</dbReference>
<evidence type="ECO:0000259" key="8">
    <source>
        <dbReference type="PROSITE" id="PS50217"/>
    </source>
</evidence>
<evidence type="ECO:0000313" key="9">
    <source>
        <dbReference type="EMBL" id="KAJ6640702.1"/>
    </source>
</evidence>
<evidence type="ECO:0000256" key="5">
    <source>
        <dbReference type="ARBA" id="ARBA00023163"/>
    </source>
</evidence>
<dbReference type="EMBL" id="WJQU01000002">
    <property type="protein sequence ID" value="KAJ6640702.1"/>
    <property type="molecule type" value="Genomic_DNA"/>
</dbReference>
<feature type="region of interest" description="Disordered" evidence="7">
    <location>
        <begin position="1"/>
        <end position="46"/>
    </location>
</feature>
<dbReference type="GO" id="GO:0005634">
    <property type="term" value="C:nucleus"/>
    <property type="evidence" value="ECO:0007669"/>
    <property type="project" value="UniProtKB-SubCell"/>
</dbReference>
<dbReference type="InterPro" id="IPR046347">
    <property type="entry name" value="bZIP_sf"/>
</dbReference>
<dbReference type="GO" id="GO:0000981">
    <property type="term" value="F:DNA-binding transcription factor activity, RNA polymerase II-specific"/>
    <property type="evidence" value="ECO:0007669"/>
    <property type="project" value="TreeGrafter"/>
</dbReference>
<protein>
    <submittedName>
        <fullName evidence="9">CCAAT/enhancer-binding protein gamma</fullName>
    </submittedName>
</protein>
<comment type="similarity">
    <text evidence="2">Belongs to the bZIP family. C/EBP subfamily.</text>
</comment>
<evidence type="ECO:0000256" key="7">
    <source>
        <dbReference type="SAM" id="MobiDB-lite"/>
    </source>
</evidence>
<evidence type="ECO:0000256" key="6">
    <source>
        <dbReference type="ARBA" id="ARBA00023242"/>
    </source>
</evidence>
<keyword evidence="6" id="KW-0539">Nucleus</keyword>
<sequence>MPSKRKGTSVTSEEDEDYRSKRDRNNLAVKRSRVKSKERKMQTQTQVKDLKIKNQVLEEKIKNLTKDLKFLKDLFLAQAQTKAEKLTNEQLRQLLADDDDEKNEPEASTSAG</sequence>
<name>A0A9Q0MZ25_9DIPT</name>
<comment type="caution">
    <text evidence="9">The sequence shown here is derived from an EMBL/GenBank/DDBJ whole genome shotgun (WGS) entry which is preliminary data.</text>
</comment>
<dbReference type="SUPFAM" id="SSF57959">
    <property type="entry name" value="Leucine zipper domain"/>
    <property type="match status" value="1"/>
</dbReference>
<evidence type="ECO:0000256" key="2">
    <source>
        <dbReference type="ARBA" id="ARBA00006951"/>
    </source>
</evidence>
<dbReference type="InterPro" id="IPR031106">
    <property type="entry name" value="C/EBP"/>
</dbReference>
<dbReference type="GO" id="GO:0000978">
    <property type="term" value="F:RNA polymerase II cis-regulatory region sequence-specific DNA binding"/>
    <property type="evidence" value="ECO:0007669"/>
    <property type="project" value="TreeGrafter"/>
</dbReference>
<gene>
    <name evidence="9" type="primary">CEBPG</name>
    <name evidence="9" type="ORF">Bhyg_05634</name>
</gene>
<dbReference type="PANTHER" id="PTHR23334">
    <property type="entry name" value="CCAAT/ENHANCER BINDING PROTEIN"/>
    <property type="match status" value="1"/>
</dbReference>
<dbReference type="AlphaFoldDB" id="A0A9Q0MZ25"/>